<evidence type="ECO:0000313" key="3">
    <source>
        <dbReference type="EMBL" id="RWZ46282.1"/>
    </source>
</evidence>
<dbReference type="Pfam" id="PF13400">
    <property type="entry name" value="Tad"/>
    <property type="match status" value="1"/>
</dbReference>
<dbReference type="InterPro" id="IPR021202">
    <property type="entry name" value="Rv3654c-like"/>
</dbReference>
<evidence type="ECO:0000256" key="1">
    <source>
        <dbReference type="SAM" id="Phobius"/>
    </source>
</evidence>
<dbReference type="Proteomes" id="UP000288547">
    <property type="component" value="Unassembled WGS sequence"/>
</dbReference>
<dbReference type="NCBIfam" id="TIGR03816">
    <property type="entry name" value="tadE_like_DECH"/>
    <property type="match status" value="1"/>
</dbReference>
<organism evidence="3 4">
    <name type="scientific">Labedella phragmitis</name>
    <dbReference type="NCBI Taxonomy" id="2498849"/>
    <lineage>
        <taxon>Bacteria</taxon>
        <taxon>Bacillati</taxon>
        <taxon>Actinomycetota</taxon>
        <taxon>Actinomycetes</taxon>
        <taxon>Micrococcales</taxon>
        <taxon>Microbacteriaceae</taxon>
        <taxon>Labedella</taxon>
    </lineage>
</organism>
<name>A0A3S3Z135_9MICO</name>
<feature type="transmembrane region" description="Helical" evidence="1">
    <location>
        <begin position="12"/>
        <end position="35"/>
    </location>
</feature>
<dbReference type="EMBL" id="RZNB01000007">
    <property type="protein sequence ID" value="RWZ46282.1"/>
    <property type="molecule type" value="Genomic_DNA"/>
</dbReference>
<proteinExistence type="predicted"/>
<keyword evidence="1" id="KW-1133">Transmembrane helix</keyword>
<reference evidence="3 4" key="1">
    <citation type="submission" date="2018-12" db="EMBL/GenBank/DDBJ databases">
        <authorList>
            <person name="Li F."/>
        </authorList>
    </citation>
    <scope>NUCLEOTIDE SEQUENCE [LARGE SCALE GENOMIC DNA]</scope>
    <source>
        <strain evidence="3 4">11W25H-1</strain>
    </source>
</reference>
<accession>A0A3S3Z135</accession>
<dbReference type="InterPro" id="IPR028087">
    <property type="entry name" value="Tad_N"/>
</dbReference>
<dbReference type="AlphaFoldDB" id="A0A3S3Z135"/>
<keyword evidence="1" id="KW-0472">Membrane</keyword>
<protein>
    <recommendedName>
        <fullName evidence="2">Putative Flp pilus-assembly TadG-like N-terminal domain-containing protein</fullName>
    </recommendedName>
</protein>
<sequence>MSGTRSDHGSASVMAIGILAVAVIGTTAVGAVGLATTARVGLAGAADAAALAGADTLAGFASGDPCLIAAQAADLNAADLESCIVSGSDVEVVVGGVVLGVPVTARAKAGPPPEEPPP</sequence>
<gene>
    <name evidence="3" type="ORF">ELQ90_14575</name>
</gene>
<keyword evidence="4" id="KW-1185">Reference proteome</keyword>
<evidence type="ECO:0000259" key="2">
    <source>
        <dbReference type="Pfam" id="PF13400"/>
    </source>
</evidence>
<dbReference type="RefSeq" id="WP_128496030.1">
    <property type="nucleotide sequence ID" value="NZ_RZNB01000007.1"/>
</dbReference>
<comment type="caution">
    <text evidence="3">The sequence shown here is derived from an EMBL/GenBank/DDBJ whole genome shotgun (WGS) entry which is preliminary data.</text>
</comment>
<feature type="domain" description="Putative Flp pilus-assembly TadG-like N-terminal" evidence="2">
    <location>
        <begin position="9"/>
        <end position="55"/>
    </location>
</feature>
<evidence type="ECO:0000313" key="4">
    <source>
        <dbReference type="Proteomes" id="UP000288547"/>
    </source>
</evidence>
<keyword evidence="1" id="KW-0812">Transmembrane</keyword>